<proteinExistence type="predicted"/>
<comment type="caution">
    <text evidence="4">The sequence shown here is derived from an EMBL/GenBank/DDBJ whole genome shotgun (WGS) entry which is preliminary data.</text>
</comment>
<dbReference type="EMBL" id="JBBWWQ010000001">
    <property type="protein sequence ID" value="KAK8956668.1"/>
    <property type="molecule type" value="Genomic_DNA"/>
</dbReference>
<feature type="domain" description="Cupin type-1" evidence="3">
    <location>
        <begin position="255"/>
        <end position="420"/>
    </location>
</feature>
<dbReference type="Proteomes" id="UP001418222">
    <property type="component" value="Unassembled WGS sequence"/>
</dbReference>
<feature type="chain" id="PRO_5042942357" evidence="2">
    <location>
        <begin position="24"/>
        <end position="461"/>
    </location>
</feature>
<dbReference type="InterPro" id="IPR011051">
    <property type="entry name" value="RmlC_Cupin_sf"/>
</dbReference>
<dbReference type="AlphaFoldDB" id="A0AAP0BZT3"/>
<feature type="signal peptide" evidence="2">
    <location>
        <begin position="1"/>
        <end position="23"/>
    </location>
</feature>
<dbReference type="SUPFAM" id="SSF51182">
    <property type="entry name" value="RmlC-like cupins"/>
    <property type="match status" value="2"/>
</dbReference>
<dbReference type="InterPro" id="IPR006045">
    <property type="entry name" value="Cupin_1"/>
</dbReference>
<dbReference type="PANTHER" id="PTHR31189:SF13">
    <property type="entry name" value="CUPINCIN"/>
    <property type="match status" value="1"/>
</dbReference>
<keyword evidence="5" id="KW-1185">Reference proteome</keyword>
<protein>
    <submittedName>
        <fullName evidence="4">Vicilin-like antimicrobial peptides 2-1</fullName>
    </submittedName>
</protein>
<dbReference type="CDD" id="cd02245">
    <property type="entry name" value="cupin_7S_vicilin-like_C"/>
    <property type="match status" value="1"/>
</dbReference>
<sequence>MKKIAVVFLPVLLLLAFSLLSTAEQKREEEFRDRRLSRNSGGPAGEETDNPYVFGEESFESRVRSEHGRVRVLKKFSSLSPHYLSRIENYRLGLLEADPLTFIMPTHLDADSVFYVIEGEGAISILHEGSRESHSLERGDIIRVWSGSIFYLINKSHDRKLRIVKLLQTGGTNPGDVEAFYSAGGEEADSYYQSFSIELLEAALNTRRDKLQRFFAQHKKEGIIKASEEKIRAIAQQSGKSEGGPWPFTKSKKPFNLLRKRPSHQNNRGHVHEADSNDYEQLKDLNARVAHANISGGSMVAAFFNTRAFRIALVEQGSGYLEIICPHVGRGEEKQRERGQGSRKYTRLSSVLSEGSVYVIPPGHPASIVAGRGKNLQIMCFEMPAENNELVFLAGKNNILREMEDAAKELAFGVAAKAADEVLGGQKGEVFLPGPEEWREEIRGHGDMALEYSVLEVSAGF</sequence>
<evidence type="ECO:0000256" key="1">
    <source>
        <dbReference type="SAM" id="MobiDB-lite"/>
    </source>
</evidence>
<feature type="domain" description="Cupin type-1" evidence="3">
    <location>
        <begin position="52"/>
        <end position="212"/>
    </location>
</feature>
<dbReference type="SMART" id="SM00835">
    <property type="entry name" value="Cupin_1"/>
    <property type="match status" value="2"/>
</dbReference>
<accession>A0AAP0BZT3</accession>
<dbReference type="CDD" id="cd02244">
    <property type="entry name" value="cupin_7S_vicilin-like_N"/>
    <property type="match status" value="1"/>
</dbReference>
<name>A0AAP0BZT3_9ASPA</name>
<organism evidence="4 5">
    <name type="scientific">Platanthera zijinensis</name>
    <dbReference type="NCBI Taxonomy" id="2320716"/>
    <lineage>
        <taxon>Eukaryota</taxon>
        <taxon>Viridiplantae</taxon>
        <taxon>Streptophyta</taxon>
        <taxon>Embryophyta</taxon>
        <taxon>Tracheophyta</taxon>
        <taxon>Spermatophyta</taxon>
        <taxon>Magnoliopsida</taxon>
        <taxon>Liliopsida</taxon>
        <taxon>Asparagales</taxon>
        <taxon>Orchidaceae</taxon>
        <taxon>Orchidoideae</taxon>
        <taxon>Orchideae</taxon>
        <taxon>Orchidinae</taxon>
        <taxon>Platanthera</taxon>
    </lineage>
</organism>
<evidence type="ECO:0000313" key="4">
    <source>
        <dbReference type="EMBL" id="KAK8956668.1"/>
    </source>
</evidence>
<reference evidence="4 5" key="1">
    <citation type="journal article" date="2022" name="Nat. Plants">
        <title>Genomes of leafy and leafless Platanthera orchids illuminate the evolution of mycoheterotrophy.</title>
        <authorList>
            <person name="Li M.H."/>
            <person name="Liu K.W."/>
            <person name="Li Z."/>
            <person name="Lu H.C."/>
            <person name="Ye Q.L."/>
            <person name="Zhang D."/>
            <person name="Wang J.Y."/>
            <person name="Li Y.F."/>
            <person name="Zhong Z.M."/>
            <person name="Liu X."/>
            <person name="Yu X."/>
            <person name="Liu D.K."/>
            <person name="Tu X.D."/>
            <person name="Liu B."/>
            <person name="Hao Y."/>
            <person name="Liao X.Y."/>
            <person name="Jiang Y.T."/>
            <person name="Sun W.H."/>
            <person name="Chen J."/>
            <person name="Chen Y.Q."/>
            <person name="Ai Y."/>
            <person name="Zhai J.W."/>
            <person name="Wu S.S."/>
            <person name="Zhou Z."/>
            <person name="Hsiao Y.Y."/>
            <person name="Wu W.L."/>
            <person name="Chen Y.Y."/>
            <person name="Lin Y.F."/>
            <person name="Hsu J.L."/>
            <person name="Li C.Y."/>
            <person name="Wang Z.W."/>
            <person name="Zhao X."/>
            <person name="Zhong W.Y."/>
            <person name="Ma X.K."/>
            <person name="Ma L."/>
            <person name="Huang J."/>
            <person name="Chen G.Z."/>
            <person name="Huang M.Z."/>
            <person name="Huang L."/>
            <person name="Peng D.H."/>
            <person name="Luo Y.B."/>
            <person name="Zou S.Q."/>
            <person name="Chen S.P."/>
            <person name="Lan S."/>
            <person name="Tsai W.C."/>
            <person name="Van de Peer Y."/>
            <person name="Liu Z.J."/>
        </authorList>
    </citation>
    <scope>NUCLEOTIDE SEQUENCE [LARGE SCALE GENOMIC DNA]</scope>
    <source>
        <strain evidence="4">Lor287</strain>
    </source>
</reference>
<dbReference type="PANTHER" id="PTHR31189">
    <property type="entry name" value="OS03G0336100 PROTEIN-RELATED"/>
    <property type="match status" value="1"/>
</dbReference>
<evidence type="ECO:0000259" key="3">
    <source>
        <dbReference type="SMART" id="SM00835"/>
    </source>
</evidence>
<dbReference type="Pfam" id="PF00190">
    <property type="entry name" value="Cupin_1"/>
    <property type="match status" value="1"/>
</dbReference>
<keyword evidence="2" id="KW-0732">Signal</keyword>
<dbReference type="InterPro" id="IPR014710">
    <property type="entry name" value="RmlC-like_jellyroll"/>
</dbReference>
<evidence type="ECO:0000313" key="5">
    <source>
        <dbReference type="Proteomes" id="UP001418222"/>
    </source>
</evidence>
<dbReference type="Gene3D" id="2.60.120.10">
    <property type="entry name" value="Jelly Rolls"/>
    <property type="match status" value="2"/>
</dbReference>
<gene>
    <name evidence="4" type="primary">AMP2-1</name>
    <name evidence="4" type="ORF">KSP39_PZI000512</name>
</gene>
<evidence type="ECO:0000256" key="2">
    <source>
        <dbReference type="SAM" id="SignalP"/>
    </source>
</evidence>
<dbReference type="InterPro" id="IPR050253">
    <property type="entry name" value="Seed_Storage-Functional"/>
</dbReference>
<feature type="region of interest" description="Disordered" evidence="1">
    <location>
        <begin position="30"/>
        <end position="52"/>
    </location>
</feature>